<reference evidence="3" key="1">
    <citation type="submission" date="2024-07" db="EMBL/GenBank/DDBJ databases">
        <title>Two chromosome-level genome assemblies of Korean endemic species Abeliophyllum distichum and Forsythia ovata (Oleaceae).</title>
        <authorList>
            <person name="Jang H."/>
        </authorList>
    </citation>
    <scope>NUCLEOTIDE SEQUENCE [LARGE SCALE GENOMIC DNA]</scope>
</reference>
<sequence length="192" mass="21518">MAQTGDAVLLREKLRRIALEDSRESSFNSISSSSFSFGSSSNTLVNERDLDIIQPFDHHQDIEISRPVTTLGYEDLHDFSISLSDGGGGMVQKIVLKIYFEDGQIKQKFIKKVLRLLKLHVEESKRIQAMKAIAKLPGTEFIAWDAKEMKLIVIGNGIDAVLMVSKLRKTYGYTEVISIGAAKVPEEEENEK</sequence>
<evidence type="ECO:0000313" key="3">
    <source>
        <dbReference type="Proteomes" id="UP001604277"/>
    </source>
</evidence>
<accession>A0ABD1WDA6</accession>
<dbReference type="Proteomes" id="UP001604277">
    <property type="component" value="Unassembled WGS sequence"/>
</dbReference>
<dbReference type="AlphaFoldDB" id="A0ABD1WDA6"/>
<proteinExistence type="predicted"/>
<protein>
    <submittedName>
        <fullName evidence="2">HMA domain-containing protein</fullName>
    </submittedName>
</protein>
<evidence type="ECO:0000313" key="2">
    <source>
        <dbReference type="EMBL" id="KAL2547567.1"/>
    </source>
</evidence>
<dbReference type="InterPro" id="IPR051863">
    <property type="entry name" value="HIPP"/>
</dbReference>
<name>A0ABD1WDA6_9LAMI</name>
<dbReference type="Gene3D" id="3.30.70.100">
    <property type="match status" value="1"/>
</dbReference>
<comment type="caution">
    <text evidence="2">The sequence shown here is derived from an EMBL/GenBank/DDBJ whole genome shotgun (WGS) entry which is preliminary data.</text>
</comment>
<organism evidence="2 3">
    <name type="scientific">Forsythia ovata</name>
    <dbReference type="NCBI Taxonomy" id="205694"/>
    <lineage>
        <taxon>Eukaryota</taxon>
        <taxon>Viridiplantae</taxon>
        <taxon>Streptophyta</taxon>
        <taxon>Embryophyta</taxon>
        <taxon>Tracheophyta</taxon>
        <taxon>Spermatophyta</taxon>
        <taxon>Magnoliopsida</taxon>
        <taxon>eudicotyledons</taxon>
        <taxon>Gunneridae</taxon>
        <taxon>Pentapetalae</taxon>
        <taxon>asterids</taxon>
        <taxon>lamiids</taxon>
        <taxon>Lamiales</taxon>
        <taxon>Oleaceae</taxon>
        <taxon>Forsythieae</taxon>
        <taxon>Forsythia</taxon>
    </lineage>
</organism>
<evidence type="ECO:0000256" key="1">
    <source>
        <dbReference type="ARBA" id="ARBA00022723"/>
    </source>
</evidence>
<dbReference type="GO" id="GO:0046872">
    <property type="term" value="F:metal ion binding"/>
    <property type="evidence" value="ECO:0007669"/>
    <property type="project" value="UniProtKB-KW"/>
</dbReference>
<dbReference type="PANTHER" id="PTHR45811:SF49">
    <property type="entry name" value="OS04G0667600 PROTEIN"/>
    <property type="match status" value="1"/>
</dbReference>
<gene>
    <name evidence="2" type="ORF">Fot_09097</name>
</gene>
<keyword evidence="3" id="KW-1185">Reference proteome</keyword>
<keyword evidence="1" id="KW-0479">Metal-binding</keyword>
<dbReference type="PANTHER" id="PTHR45811">
    <property type="entry name" value="COPPER TRANSPORT PROTEIN FAMILY-RELATED"/>
    <property type="match status" value="1"/>
</dbReference>
<dbReference type="EMBL" id="JBFOLJ010000003">
    <property type="protein sequence ID" value="KAL2547567.1"/>
    <property type="molecule type" value="Genomic_DNA"/>
</dbReference>